<feature type="region of interest" description="Disordered" evidence="1">
    <location>
        <begin position="46"/>
        <end position="68"/>
    </location>
</feature>
<dbReference type="EMBL" id="SRLO01000048">
    <property type="protein sequence ID" value="TNN81158.1"/>
    <property type="molecule type" value="Genomic_DNA"/>
</dbReference>
<dbReference type="Proteomes" id="UP000314294">
    <property type="component" value="Unassembled WGS sequence"/>
</dbReference>
<evidence type="ECO:0000313" key="3">
    <source>
        <dbReference type="Proteomes" id="UP000314294"/>
    </source>
</evidence>
<evidence type="ECO:0000256" key="1">
    <source>
        <dbReference type="SAM" id="MobiDB-lite"/>
    </source>
</evidence>
<gene>
    <name evidence="2" type="ORF">EYF80_008492</name>
</gene>
<dbReference type="AlphaFoldDB" id="A0A4Z2IUA0"/>
<name>A0A4Z2IUA0_9TELE</name>
<organism evidence="2 3">
    <name type="scientific">Liparis tanakae</name>
    <name type="common">Tanaka's snailfish</name>
    <dbReference type="NCBI Taxonomy" id="230148"/>
    <lineage>
        <taxon>Eukaryota</taxon>
        <taxon>Metazoa</taxon>
        <taxon>Chordata</taxon>
        <taxon>Craniata</taxon>
        <taxon>Vertebrata</taxon>
        <taxon>Euteleostomi</taxon>
        <taxon>Actinopterygii</taxon>
        <taxon>Neopterygii</taxon>
        <taxon>Teleostei</taxon>
        <taxon>Neoteleostei</taxon>
        <taxon>Acanthomorphata</taxon>
        <taxon>Eupercaria</taxon>
        <taxon>Perciformes</taxon>
        <taxon>Cottioidei</taxon>
        <taxon>Cottales</taxon>
        <taxon>Liparidae</taxon>
        <taxon>Liparis</taxon>
    </lineage>
</organism>
<comment type="caution">
    <text evidence="2">The sequence shown here is derived from an EMBL/GenBank/DDBJ whole genome shotgun (WGS) entry which is preliminary data.</text>
</comment>
<keyword evidence="3" id="KW-1185">Reference proteome</keyword>
<proteinExistence type="predicted"/>
<protein>
    <submittedName>
        <fullName evidence="2">Uncharacterized protein</fullName>
    </submittedName>
</protein>
<feature type="compositionally biased region" description="Low complexity" evidence="1">
    <location>
        <begin position="46"/>
        <end position="59"/>
    </location>
</feature>
<reference evidence="2 3" key="1">
    <citation type="submission" date="2019-03" db="EMBL/GenBank/DDBJ databases">
        <title>First draft genome of Liparis tanakae, snailfish: a comprehensive survey of snailfish specific genes.</title>
        <authorList>
            <person name="Kim W."/>
            <person name="Song I."/>
            <person name="Jeong J.-H."/>
            <person name="Kim D."/>
            <person name="Kim S."/>
            <person name="Ryu S."/>
            <person name="Song J.Y."/>
            <person name="Lee S.K."/>
        </authorList>
    </citation>
    <scope>NUCLEOTIDE SEQUENCE [LARGE SCALE GENOMIC DNA]</scope>
    <source>
        <tissue evidence="2">Muscle</tissue>
    </source>
</reference>
<accession>A0A4Z2IUA0</accession>
<evidence type="ECO:0000313" key="2">
    <source>
        <dbReference type="EMBL" id="TNN81158.1"/>
    </source>
</evidence>
<sequence length="68" mass="7256">MTGTAEQACTCLIRSRIVCRWRLSASSDAGVAVIRSCLLANMSSGTAASFSSSSNSDNSWRNRHKGCQ</sequence>